<evidence type="ECO:0000313" key="9">
    <source>
        <dbReference type="EMBL" id="MDA0140228.1"/>
    </source>
</evidence>
<feature type="transmembrane region" description="Helical" evidence="7">
    <location>
        <begin position="48"/>
        <end position="71"/>
    </location>
</feature>
<feature type="transmembrane region" description="Helical" evidence="7">
    <location>
        <begin position="365"/>
        <end position="387"/>
    </location>
</feature>
<evidence type="ECO:0000256" key="5">
    <source>
        <dbReference type="ARBA" id="ARBA00023065"/>
    </source>
</evidence>
<feature type="transmembrane region" description="Helical" evidence="7">
    <location>
        <begin position="138"/>
        <end position="159"/>
    </location>
</feature>
<feature type="transmembrane region" description="Helical" evidence="7">
    <location>
        <begin position="201"/>
        <end position="220"/>
    </location>
</feature>
<feature type="transmembrane region" description="Helical" evidence="7">
    <location>
        <begin position="110"/>
        <end position="132"/>
    </location>
</feature>
<keyword evidence="3 7" id="KW-0812">Transmembrane</keyword>
<feature type="transmembrane region" description="Helical" evidence="7">
    <location>
        <begin position="302"/>
        <end position="322"/>
    </location>
</feature>
<dbReference type="PROSITE" id="PS51257">
    <property type="entry name" value="PROKAR_LIPOPROTEIN"/>
    <property type="match status" value="1"/>
</dbReference>
<evidence type="ECO:0000259" key="8">
    <source>
        <dbReference type="Pfam" id="PF00999"/>
    </source>
</evidence>
<name>A0ABT4RNT8_9ACTN</name>
<dbReference type="InterPro" id="IPR050794">
    <property type="entry name" value="CPA2_transporter"/>
</dbReference>
<comment type="subcellular location">
    <subcellularLocation>
        <location evidence="1">Membrane</location>
        <topology evidence="1">Multi-pass membrane protein</topology>
    </subcellularLocation>
</comment>
<dbReference type="Gene3D" id="1.20.1530.20">
    <property type="match status" value="1"/>
</dbReference>
<feature type="transmembrane region" description="Helical" evidence="7">
    <location>
        <begin position="274"/>
        <end position="295"/>
    </location>
</feature>
<feature type="transmembrane region" description="Helical" evidence="7">
    <location>
        <begin position="232"/>
        <end position="254"/>
    </location>
</feature>
<reference evidence="9" key="1">
    <citation type="submission" date="2022-10" db="EMBL/GenBank/DDBJ databases">
        <title>The WGS of Solirubrobacter sp. CPCC 204708.</title>
        <authorList>
            <person name="Jiang Z."/>
        </authorList>
    </citation>
    <scope>NUCLEOTIDE SEQUENCE</scope>
    <source>
        <strain evidence="9">CPCC 204708</strain>
    </source>
</reference>
<dbReference type="PANTHER" id="PTHR32468">
    <property type="entry name" value="CATION/H + ANTIPORTER"/>
    <property type="match status" value="1"/>
</dbReference>
<evidence type="ECO:0000256" key="6">
    <source>
        <dbReference type="ARBA" id="ARBA00023136"/>
    </source>
</evidence>
<evidence type="ECO:0000256" key="4">
    <source>
        <dbReference type="ARBA" id="ARBA00022989"/>
    </source>
</evidence>
<proteinExistence type="predicted"/>
<evidence type="ECO:0000256" key="3">
    <source>
        <dbReference type="ARBA" id="ARBA00022692"/>
    </source>
</evidence>
<dbReference type="Pfam" id="PF00999">
    <property type="entry name" value="Na_H_Exchanger"/>
    <property type="match status" value="1"/>
</dbReference>
<feature type="transmembrane region" description="Helical" evidence="7">
    <location>
        <begin position="15"/>
        <end position="36"/>
    </location>
</feature>
<feature type="domain" description="Cation/H+ exchanger transmembrane" evidence="8">
    <location>
        <begin position="27"/>
        <end position="384"/>
    </location>
</feature>
<dbReference type="InterPro" id="IPR006153">
    <property type="entry name" value="Cation/H_exchanger_TM"/>
</dbReference>
<accession>A0ABT4RNT8</accession>
<gene>
    <name evidence="9" type="ORF">OJ962_22205</name>
</gene>
<keyword evidence="10" id="KW-1185">Reference proteome</keyword>
<dbReference type="InterPro" id="IPR038770">
    <property type="entry name" value="Na+/solute_symporter_sf"/>
</dbReference>
<feature type="transmembrane region" description="Helical" evidence="7">
    <location>
        <begin position="77"/>
        <end position="98"/>
    </location>
</feature>
<comment type="caution">
    <text evidence="9">The sequence shown here is derived from an EMBL/GenBank/DDBJ whole genome shotgun (WGS) entry which is preliminary data.</text>
</comment>
<evidence type="ECO:0000256" key="2">
    <source>
        <dbReference type="ARBA" id="ARBA00022448"/>
    </source>
</evidence>
<evidence type="ECO:0000256" key="1">
    <source>
        <dbReference type="ARBA" id="ARBA00004141"/>
    </source>
</evidence>
<dbReference type="EMBL" id="JAPCID010000036">
    <property type="protein sequence ID" value="MDA0140228.1"/>
    <property type="molecule type" value="Genomic_DNA"/>
</dbReference>
<dbReference type="Proteomes" id="UP001147700">
    <property type="component" value="Unassembled WGS sequence"/>
</dbReference>
<keyword evidence="6 7" id="KW-0472">Membrane</keyword>
<sequence>MRRQSANARTVQMPYAGPLLSLAFVIACAHLGGLLFAALRQPRVIGEVVAGIALGPSLLGALAPDAAAWLLPEASEGFLDAVAQLGLVVFMLLVGLEIDLRLLRARRRLIGAVAAGSVSLPLALGLGFGFVLRPDDPAFALFLGLALAVTAMPVLARIIKERGLGGTSLGAIALACAALNDVAAWLGLAGVTALIGEGEVWIAVAGLVALAPALVAFRALLRRAGPELRLPLLLAGALAAGAVTDEIGLHLVIGRFLVGLVAPRDERTPGRLEPLALAVLMPAFFLTAGAGVQLNGLAAGDLLLLAVALVLAFAGKFAGTALPARRMGLSTNESLRLGALMNTRGITDIVLLGIGLELGVLDTRLYSILVVTALVTTIATGPILNLLGQPRPPRRTSPAPVPT</sequence>
<organism evidence="9 10">
    <name type="scientific">Solirubrobacter deserti</name>
    <dbReference type="NCBI Taxonomy" id="2282478"/>
    <lineage>
        <taxon>Bacteria</taxon>
        <taxon>Bacillati</taxon>
        <taxon>Actinomycetota</taxon>
        <taxon>Thermoleophilia</taxon>
        <taxon>Solirubrobacterales</taxon>
        <taxon>Solirubrobacteraceae</taxon>
        <taxon>Solirubrobacter</taxon>
    </lineage>
</organism>
<feature type="transmembrane region" description="Helical" evidence="7">
    <location>
        <begin position="171"/>
        <end position="195"/>
    </location>
</feature>
<dbReference type="PANTHER" id="PTHR32468:SF84">
    <property type="entry name" value="OS05G0382200 PROTEIN"/>
    <property type="match status" value="1"/>
</dbReference>
<keyword evidence="2" id="KW-0813">Transport</keyword>
<evidence type="ECO:0000256" key="7">
    <source>
        <dbReference type="SAM" id="Phobius"/>
    </source>
</evidence>
<keyword evidence="4 7" id="KW-1133">Transmembrane helix</keyword>
<keyword evidence="5" id="KW-0406">Ion transport</keyword>
<protein>
    <submittedName>
        <fullName evidence="9">Cation:proton antiporter</fullName>
    </submittedName>
</protein>
<evidence type="ECO:0000313" key="10">
    <source>
        <dbReference type="Proteomes" id="UP001147700"/>
    </source>
</evidence>